<gene>
    <name evidence="1" type="ORF">rCG_25620</name>
</gene>
<protein>
    <submittedName>
        <fullName evidence="1">RCG25620</fullName>
    </submittedName>
</protein>
<evidence type="ECO:0000313" key="1">
    <source>
        <dbReference type="EMBL" id="EDL77530.1"/>
    </source>
</evidence>
<dbReference type="Proteomes" id="UP000234681">
    <property type="component" value="Chromosome 8"/>
</dbReference>
<reference evidence="1 2" key="1">
    <citation type="submission" date="2005-09" db="EMBL/GenBank/DDBJ databases">
        <authorList>
            <person name="Mural R.J."/>
            <person name="Li P.W."/>
            <person name="Adams M.D."/>
            <person name="Amanatides P.G."/>
            <person name="Baden-Tillson H."/>
            <person name="Barnstead M."/>
            <person name="Chin S.H."/>
            <person name="Dew I."/>
            <person name="Evans C.A."/>
            <person name="Ferriera S."/>
            <person name="Flanigan M."/>
            <person name="Fosler C."/>
            <person name="Glodek A."/>
            <person name="Gu Z."/>
            <person name="Holt R.A."/>
            <person name="Jennings D."/>
            <person name="Kraft C.L."/>
            <person name="Lu F."/>
            <person name="Nguyen T."/>
            <person name="Nusskern D.R."/>
            <person name="Pfannkoch C.M."/>
            <person name="Sitter C."/>
            <person name="Sutton G.G."/>
            <person name="Venter J.C."/>
            <person name="Wang Z."/>
            <person name="Woodage T."/>
            <person name="Zheng X.H."/>
            <person name="Zhong F."/>
        </authorList>
    </citation>
    <scope>NUCLEOTIDE SEQUENCE [LARGE SCALE GENOMIC DNA]</scope>
    <source>
        <strain>BN</strain>
        <strain evidence="2">Sprague-Dawley</strain>
    </source>
</reference>
<name>A6I247_RAT</name>
<evidence type="ECO:0000313" key="2">
    <source>
        <dbReference type="Proteomes" id="UP000234681"/>
    </source>
</evidence>
<sequence>MALMTVTHEPGATLLPWAVLSRVPLMSSSRLIVTQPLTSGKRLCSPNLLIKISLTILCKSIPKSHFKRLRLHL</sequence>
<dbReference type="AlphaFoldDB" id="A6I247"/>
<dbReference type="EMBL" id="CH473954">
    <property type="protein sequence ID" value="EDL77530.1"/>
    <property type="molecule type" value="Genomic_DNA"/>
</dbReference>
<organism evidence="1 2">
    <name type="scientific">Rattus norvegicus</name>
    <name type="common">Rat</name>
    <dbReference type="NCBI Taxonomy" id="10116"/>
    <lineage>
        <taxon>Eukaryota</taxon>
        <taxon>Metazoa</taxon>
        <taxon>Chordata</taxon>
        <taxon>Craniata</taxon>
        <taxon>Vertebrata</taxon>
        <taxon>Euteleostomi</taxon>
        <taxon>Mammalia</taxon>
        <taxon>Eutheria</taxon>
        <taxon>Euarchontoglires</taxon>
        <taxon>Glires</taxon>
        <taxon>Rodentia</taxon>
        <taxon>Myomorpha</taxon>
        <taxon>Muroidea</taxon>
        <taxon>Muridae</taxon>
        <taxon>Murinae</taxon>
        <taxon>Rattus</taxon>
    </lineage>
</organism>
<proteinExistence type="predicted"/>
<accession>A6I247</accession>